<comment type="caution">
    <text evidence="1">The sequence shown here is derived from an EMBL/GenBank/DDBJ whole genome shotgun (WGS) entry which is preliminary data.</text>
</comment>
<name>A0AAD8A975_DIPPU</name>
<evidence type="ECO:0000313" key="1">
    <source>
        <dbReference type="EMBL" id="KAJ9594753.1"/>
    </source>
</evidence>
<dbReference type="AlphaFoldDB" id="A0AAD8A975"/>
<gene>
    <name evidence="1" type="ORF">L9F63_013963</name>
</gene>
<organism evidence="1 2">
    <name type="scientific">Diploptera punctata</name>
    <name type="common">Pacific beetle cockroach</name>
    <dbReference type="NCBI Taxonomy" id="6984"/>
    <lineage>
        <taxon>Eukaryota</taxon>
        <taxon>Metazoa</taxon>
        <taxon>Ecdysozoa</taxon>
        <taxon>Arthropoda</taxon>
        <taxon>Hexapoda</taxon>
        <taxon>Insecta</taxon>
        <taxon>Pterygota</taxon>
        <taxon>Neoptera</taxon>
        <taxon>Polyneoptera</taxon>
        <taxon>Dictyoptera</taxon>
        <taxon>Blattodea</taxon>
        <taxon>Blaberoidea</taxon>
        <taxon>Blaberidae</taxon>
        <taxon>Diplopterinae</taxon>
        <taxon>Diploptera</taxon>
    </lineage>
</organism>
<reference evidence="1" key="1">
    <citation type="journal article" date="2023" name="IScience">
        <title>Live-bearing cockroach genome reveals convergent evolutionary mechanisms linked to viviparity in insects and beyond.</title>
        <authorList>
            <person name="Fouks B."/>
            <person name="Harrison M.C."/>
            <person name="Mikhailova A.A."/>
            <person name="Marchal E."/>
            <person name="English S."/>
            <person name="Carruthers M."/>
            <person name="Jennings E.C."/>
            <person name="Chiamaka E.L."/>
            <person name="Frigard R.A."/>
            <person name="Pippel M."/>
            <person name="Attardo G.M."/>
            <person name="Benoit J.B."/>
            <person name="Bornberg-Bauer E."/>
            <person name="Tobe S.S."/>
        </authorList>
    </citation>
    <scope>NUCLEOTIDE SEQUENCE</scope>
    <source>
        <strain evidence="1">Stay&amp;Tobe</strain>
    </source>
</reference>
<keyword evidence="2" id="KW-1185">Reference proteome</keyword>
<sequence length="63" mass="6676">VLLVNTTQVEWGFSQARPASPPALVSSPPRHSGLLINIAVVCLHSNVFPSIIFLSSNLDSSCS</sequence>
<feature type="non-terminal residue" evidence="1">
    <location>
        <position position="1"/>
    </location>
</feature>
<evidence type="ECO:0000313" key="2">
    <source>
        <dbReference type="Proteomes" id="UP001233999"/>
    </source>
</evidence>
<protein>
    <submittedName>
        <fullName evidence="1">Uncharacterized protein</fullName>
    </submittedName>
</protein>
<dbReference type="Proteomes" id="UP001233999">
    <property type="component" value="Unassembled WGS sequence"/>
</dbReference>
<accession>A0AAD8A975</accession>
<feature type="non-terminal residue" evidence="1">
    <location>
        <position position="63"/>
    </location>
</feature>
<reference evidence="1" key="2">
    <citation type="submission" date="2023-05" db="EMBL/GenBank/DDBJ databases">
        <authorList>
            <person name="Fouks B."/>
        </authorList>
    </citation>
    <scope>NUCLEOTIDE SEQUENCE</scope>
    <source>
        <strain evidence="1">Stay&amp;Tobe</strain>
        <tissue evidence="1">Testes</tissue>
    </source>
</reference>
<proteinExistence type="predicted"/>
<dbReference type="EMBL" id="JASPKZ010002722">
    <property type="protein sequence ID" value="KAJ9594753.1"/>
    <property type="molecule type" value="Genomic_DNA"/>
</dbReference>